<dbReference type="KEGG" id="hja:BST95_02080"/>
<dbReference type="GO" id="GO:0051537">
    <property type="term" value="F:2 iron, 2 sulfur cluster binding"/>
    <property type="evidence" value="ECO:0007669"/>
    <property type="project" value="InterPro"/>
</dbReference>
<sequence length="193" mass="21961">MSEHVVRTGDRRRANCNWKLVVDAFSEGCHLKSLHKDSVEPFFLEHGTVFAKLGRHSRSVGARKAILEARALPQSQWNLRAWTTPFYTLFPNNMLVFHPDWVSRITVYSDGTDHCEVQHDMLIPGDADPEAGYWDTSFRLINEQVFAAEDIAACESIQRMARSGADSEWPIGGLETPVLWFHQHIREALQEAG</sequence>
<dbReference type="PANTHER" id="PTHR43756">
    <property type="entry name" value="CHOLINE MONOOXYGENASE, CHLOROPLASTIC"/>
    <property type="match status" value="1"/>
</dbReference>
<dbReference type="GO" id="GO:0005506">
    <property type="term" value="F:iron ion binding"/>
    <property type="evidence" value="ECO:0007669"/>
    <property type="project" value="InterPro"/>
</dbReference>
<dbReference type="Gene3D" id="3.90.380.10">
    <property type="entry name" value="Naphthalene 1,2-dioxygenase Alpha Subunit, Chain A, domain 1"/>
    <property type="match status" value="2"/>
</dbReference>
<dbReference type="InterPro" id="IPR001663">
    <property type="entry name" value="Rng_hydr_dOase-A"/>
</dbReference>
<dbReference type="AlphaFoldDB" id="A0AAP8SM19"/>
<evidence type="ECO:0000313" key="3">
    <source>
        <dbReference type="EMBL" id="PLW85097.1"/>
    </source>
</evidence>
<dbReference type="Proteomes" id="UP000235162">
    <property type="component" value="Unassembled WGS sequence"/>
</dbReference>
<evidence type="ECO:0000259" key="2">
    <source>
        <dbReference type="Pfam" id="PF00848"/>
    </source>
</evidence>
<dbReference type="PANTHER" id="PTHR43756:SF5">
    <property type="entry name" value="CHOLINE MONOOXYGENASE, CHLOROPLASTIC"/>
    <property type="match status" value="1"/>
</dbReference>
<gene>
    <name evidence="3" type="ORF">C0029_16345</name>
</gene>
<organism evidence="3 4">
    <name type="scientific">Halioglobus japonicus</name>
    <dbReference type="NCBI Taxonomy" id="930805"/>
    <lineage>
        <taxon>Bacteria</taxon>
        <taxon>Pseudomonadati</taxon>
        <taxon>Pseudomonadota</taxon>
        <taxon>Gammaproteobacteria</taxon>
        <taxon>Cellvibrionales</taxon>
        <taxon>Halieaceae</taxon>
        <taxon>Halioglobus</taxon>
    </lineage>
</organism>
<evidence type="ECO:0000256" key="1">
    <source>
        <dbReference type="ARBA" id="ARBA00001962"/>
    </source>
</evidence>
<keyword evidence="4" id="KW-1185">Reference proteome</keyword>
<feature type="domain" description="Aromatic-ring-hydroxylating dioxygenase alpha subunit C-terminal" evidence="2">
    <location>
        <begin position="11"/>
        <end position="191"/>
    </location>
</feature>
<dbReference type="InterPro" id="IPR015879">
    <property type="entry name" value="Ring_hydroxy_dOase_asu_C_dom"/>
</dbReference>
<dbReference type="EMBL" id="PKUR01000004">
    <property type="protein sequence ID" value="PLW85097.1"/>
    <property type="molecule type" value="Genomic_DNA"/>
</dbReference>
<protein>
    <recommendedName>
        <fullName evidence="2">Aromatic-ring-hydroxylating dioxygenase alpha subunit C-terminal domain-containing protein</fullName>
    </recommendedName>
</protein>
<dbReference type="Pfam" id="PF00848">
    <property type="entry name" value="Ring_hydroxyl_A"/>
    <property type="match status" value="1"/>
</dbReference>
<name>A0AAP8SM19_9GAMM</name>
<comment type="caution">
    <text evidence="3">The sequence shown here is derived from an EMBL/GenBank/DDBJ whole genome shotgun (WGS) entry which is preliminary data.</text>
</comment>
<accession>A0AAP8SM19</accession>
<proteinExistence type="predicted"/>
<dbReference type="SUPFAM" id="SSF55961">
    <property type="entry name" value="Bet v1-like"/>
    <property type="match status" value="1"/>
</dbReference>
<dbReference type="RefSeq" id="WP_084197957.1">
    <property type="nucleotide sequence ID" value="NZ_BMYL01000004.1"/>
</dbReference>
<reference evidence="3 4" key="1">
    <citation type="submission" date="2018-01" db="EMBL/GenBank/DDBJ databases">
        <title>The draft genome sequence of Halioglobus japonicus S1-36.</title>
        <authorList>
            <person name="Du Z.-J."/>
            <person name="Shi M.-J."/>
        </authorList>
    </citation>
    <scope>NUCLEOTIDE SEQUENCE [LARGE SCALE GENOMIC DNA]</scope>
    <source>
        <strain evidence="3 4">S1-36</strain>
    </source>
</reference>
<comment type="cofactor">
    <cofactor evidence="1">
        <name>Fe cation</name>
        <dbReference type="ChEBI" id="CHEBI:24875"/>
    </cofactor>
</comment>
<evidence type="ECO:0000313" key="4">
    <source>
        <dbReference type="Proteomes" id="UP000235162"/>
    </source>
</evidence>